<organism evidence="1 2">
    <name type="scientific">Trichonephila clavata</name>
    <name type="common">Joro spider</name>
    <name type="synonym">Nephila clavata</name>
    <dbReference type="NCBI Taxonomy" id="2740835"/>
    <lineage>
        <taxon>Eukaryota</taxon>
        <taxon>Metazoa</taxon>
        <taxon>Ecdysozoa</taxon>
        <taxon>Arthropoda</taxon>
        <taxon>Chelicerata</taxon>
        <taxon>Arachnida</taxon>
        <taxon>Araneae</taxon>
        <taxon>Araneomorphae</taxon>
        <taxon>Entelegynae</taxon>
        <taxon>Araneoidea</taxon>
        <taxon>Nephilidae</taxon>
        <taxon>Trichonephila</taxon>
    </lineage>
</organism>
<keyword evidence="2" id="KW-1185">Reference proteome</keyword>
<gene>
    <name evidence="1" type="ORF">TNCT_22501</name>
</gene>
<protein>
    <submittedName>
        <fullName evidence="1">Uncharacterized protein</fullName>
    </submittedName>
</protein>
<accession>A0A8X6J7J3</accession>
<name>A0A8X6J7J3_TRICU</name>
<reference evidence="1" key="1">
    <citation type="submission" date="2020-07" db="EMBL/GenBank/DDBJ databases">
        <title>Multicomponent nature underlies the extraordinary mechanical properties of spider dragline silk.</title>
        <authorList>
            <person name="Kono N."/>
            <person name="Nakamura H."/>
            <person name="Mori M."/>
            <person name="Yoshida Y."/>
            <person name="Ohtoshi R."/>
            <person name="Malay A.D."/>
            <person name="Moran D.A.P."/>
            <person name="Tomita M."/>
            <person name="Numata K."/>
            <person name="Arakawa K."/>
        </authorList>
    </citation>
    <scope>NUCLEOTIDE SEQUENCE</scope>
</reference>
<dbReference type="EMBL" id="BMAO01017149">
    <property type="protein sequence ID" value="GFR13673.1"/>
    <property type="molecule type" value="Genomic_DNA"/>
</dbReference>
<proteinExistence type="predicted"/>
<evidence type="ECO:0000313" key="1">
    <source>
        <dbReference type="EMBL" id="GFR13673.1"/>
    </source>
</evidence>
<evidence type="ECO:0000313" key="2">
    <source>
        <dbReference type="Proteomes" id="UP000887116"/>
    </source>
</evidence>
<dbReference type="AlphaFoldDB" id="A0A8X6J7J3"/>
<feature type="non-terminal residue" evidence="1">
    <location>
        <position position="46"/>
    </location>
</feature>
<sequence>MLCESGLCHSFLKPSKPITASDYIDKWVPQMRSLAPIQANAVESRT</sequence>
<dbReference type="OrthoDB" id="10329143at2759"/>
<dbReference type="Proteomes" id="UP000887116">
    <property type="component" value="Unassembled WGS sequence"/>
</dbReference>
<comment type="caution">
    <text evidence="1">The sequence shown here is derived from an EMBL/GenBank/DDBJ whole genome shotgun (WGS) entry which is preliminary data.</text>
</comment>